<dbReference type="SUPFAM" id="SSF88713">
    <property type="entry name" value="Glycoside hydrolase/deacetylase"/>
    <property type="match status" value="1"/>
</dbReference>
<reference evidence="1 2" key="1">
    <citation type="submission" date="2018-10" db="EMBL/GenBank/DDBJ databases">
        <title>Sinomicrobium pectinilyticum sp. nov., a pectinase-producing bacterium isolated from alkaline and saline soil, and emended description of the genus Sinomicrobium.</title>
        <authorList>
            <person name="Cheng B."/>
            <person name="Li C."/>
            <person name="Lai Q."/>
            <person name="Du M."/>
            <person name="Shao Z."/>
            <person name="Xu P."/>
            <person name="Yang C."/>
        </authorList>
    </citation>
    <scope>NUCLEOTIDE SEQUENCE [LARGE SCALE GENOMIC DNA]</scope>
    <source>
        <strain evidence="1 2">5DNS001</strain>
    </source>
</reference>
<dbReference type="InterPro" id="IPR011659">
    <property type="entry name" value="WD40"/>
</dbReference>
<dbReference type="Pfam" id="PF07676">
    <property type="entry name" value="PD40"/>
    <property type="match status" value="1"/>
</dbReference>
<dbReference type="AlphaFoldDB" id="A0A3N0EJ17"/>
<name>A0A3N0EJ17_SINP1</name>
<dbReference type="EMBL" id="RJTM01000068">
    <property type="protein sequence ID" value="RNL87885.1"/>
    <property type="molecule type" value="Genomic_DNA"/>
</dbReference>
<proteinExistence type="predicted"/>
<dbReference type="Proteomes" id="UP000267469">
    <property type="component" value="Unassembled WGS sequence"/>
</dbReference>
<keyword evidence="2" id="KW-1185">Reference proteome</keyword>
<protein>
    <submittedName>
        <fullName evidence="1">Polysaccharide deacetylase</fullName>
    </submittedName>
</protein>
<accession>A0A3N0EJ17</accession>
<dbReference type="OrthoDB" id="115239at2"/>
<dbReference type="GO" id="GO:0005975">
    <property type="term" value="P:carbohydrate metabolic process"/>
    <property type="evidence" value="ECO:0007669"/>
    <property type="project" value="InterPro"/>
</dbReference>
<evidence type="ECO:0000313" key="2">
    <source>
        <dbReference type="Proteomes" id="UP000267469"/>
    </source>
</evidence>
<gene>
    <name evidence="1" type="ORF">ED312_09680</name>
</gene>
<dbReference type="InterPro" id="IPR011330">
    <property type="entry name" value="Glyco_hydro/deAcase_b/a-brl"/>
</dbReference>
<dbReference type="Gene3D" id="3.20.20.370">
    <property type="entry name" value="Glycoside hydrolase/deacetylase"/>
    <property type="match status" value="1"/>
</dbReference>
<comment type="caution">
    <text evidence="1">The sequence shown here is derived from an EMBL/GenBank/DDBJ whole genome shotgun (WGS) entry which is preliminary data.</text>
</comment>
<sequence length="241" mass="28762">MVYRKGWKQMEYKNDKCRASNQLRKERILYVVHNERDMYFSSNIMAPEKREHNYDIYVSGYGKSIFQKPNVLSNSINTEAYEADVFVAPDESYIIFCSIRKEGYGKGDLYISFREDGGNWSEAKNMDPQINTKVMFYETLAHDIYNHPVKHIYLCHDNAINADYLAEIISLLKQEDYKIVSFEEALADPVYEQKDAYYKKWGISWLYRWMDTQKERIKRMKQEPDLSGIEKLYEDIQKKNH</sequence>
<evidence type="ECO:0000313" key="1">
    <source>
        <dbReference type="EMBL" id="RNL87885.1"/>
    </source>
</evidence>
<organism evidence="1 2">
    <name type="scientific">Sinomicrobium pectinilyticum</name>
    <dbReference type="NCBI Taxonomy" id="1084421"/>
    <lineage>
        <taxon>Bacteria</taxon>
        <taxon>Pseudomonadati</taxon>
        <taxon>Bacteroidota</taxon>
        <taxon>Flavobacteriia</taxon>
        <taxon>Flavobacteriales</taxon>
        <taxon>Flavobacteriaceae</taxon>
        <taxon>Sinomicrobium</taxon>
    </lineage>
</organism>